<evidence type="ECO:0000313" key="2">
    <source>
        <dbReference type="Proteomes" id="UP000818029"/>
    </source>
</evidence>
<sequence>MPKSIRILIAIAAYNYYEIWQMDVKNVFLNGNLLEDVYMTQLEGFVQPKNSGKACKLQRSIYGSNWKSSKQRTIVDSTTQAGYISASDTAKEAVWIKKFISDLGVVPSITNHVDVYCDNYGAIAQAKEPRSYQ</sequence>
<reference evidence="3" key="2">
    <citation type="submission" date="2025-08" db="UniProtKB">
        <authorList>
            <consortium name="RefSeq"/>
        </authorList>
    </citation>
    <scope>IDENTIFICATION</scope>
</reference>
<feature type="domain" description="Reverse transcriptase Ty1/copia-type" evidence="1">
    <location>
        <begin position="4"/>
        <end position="99"/>
    </location>
</feature>
<organism evidence="2 3">
    <name type="scientific">Gossypium hirsutum</name>
    <name type="common">Upland cotton</name>
    <name type="synonym">Gossypium mexicanum</name>
    <dbReference type="NCBI Taxonomy" id="3635"/>
    <lineage>
        <taxon>Eukaryota</taxon>
        <taxon>Viridiplantae</taxon>
        <taxon>Streptophyta</taxon>
        <taxon>Embryophyta</taxon>
        <taxon>Tracheophyta</taxon>
        <taxon>Spermatophyta</taxon>
        <taxon>Magnoliopsida</taxon>
        <taxon>eudicotyledons</taxon>
        <taxon>Gunneridae</taxon>
        <taxon>Pentapetalae</taxon>
        <taxon>rosids</taxon>
        <taxon>malvids</taxon>
        <taxon>Malvales</taxon>
        <taxon>Malvaceae</taxon>
        <taxon>Malvoideae</taxon>
        <taxon>Gossypium</taxon>
    </lineage>
</organism>
<evidence type="ECO:0000259" key="1">
    <source>
        <dbReference type="Pfam" id="PF07727"/>
    </source>
</evidence>
<proteinExistence type="predicted"/>
<gene>
    <name evidence="3" type="primary">LOC121213591</name>
</gene>
<dbReference type="RefSeq" id="XP_040942319.1">
    <property type="nucleotide sequence ID" value="XM_041086385.1"/>
</dbReference>
<accession>A0ABM2ZJA0</accession>
<dbReference type="Proteomes" id="UP000818029">
    <property type="component" value="Chromosome D01"/>
</dbReference>
<evidence type="ECO:0000313" key="3">
    <source>
        <dbReference type="RefSeq" id="XP_040942319.1"/>
    </source>
</evidence>
<dbReference type="Pfam" id="PF07727">
    <property type="entry name" value="RVT_2"/>
    <property type="match status" value="1"/>
</dbReference>
<protein>
    <recommendedName>
        <fullName evidence="1">Reverse transcriptase Ty1/copia-type domain-containing protein</fullName>
    </recommendedName>
</protein>
<keyword evidence="2" id="KW-1185">Reference proteome</keyword>
<dbReference type="InterPro" id="IPR013103">
    <property type="entry name" value="RVT_2"/>
</dbReference>
<name>A0ABM2ZJA0_GOSHI</name>
<reference evidence="2" key="1">
    <citation type="journal article" date="2020" name="Nat. Genet.">
        <title>Genomic diversifications of five Gossypium allopolyploid species and their impact on cotton improvement.</title>
        <authorList>
            <person name="Chen Z.J."/>
            <person name="Sreedasyam A."/>
            <person name="Ando A."/>
            <person name="Song Q."/>
            <person name="De Santiago L.M."/>
            <person name="Hulse-Kemp A.M."/>
            <person name="Ding M."/>
            <person name="Ye W."/>
            <person name="Kirkbride R.C."/>
            <person name="Jenkins J."/>
            <person name="Plott C."/>
            <person name="Lovell J."/>
            <person name="Lin Y.M."/>
            <person name="Vaughn R."/>
            <person name="Liu B."/>
            <person name="Simpson S."/>
            <person name="Scheffler B.E."/>
            <person name="Wen L."/>
            <person name="Saski C.A."/>
            <person name="Grover C.E."/>
            <person name="Hu G."/>
            <person name="Conover J.L."/>
            <person name="Carlson J.W."/>
            <person name="Shu S."/>
            <person name="Boston L.B."/>
            <person name="Williams M."/>
            <person name="Peterson D.G."/>
            <person name="McGee K."/>
            <person name="Jones D.C."/>
            <person name="Wendel J.F."/>
            <person name="Stelly D.M."/>
            <person name="Grimwood J."/>
            <person name="Schmutz J."/>
        </authorList>
    </citation>
    <scope>NUCLEOTIDE SEQUENCE [LARGE SCALE GENOMIC DNA]</scope>
    <source>
        <strain evidence="2">cv. TM-1</strain>
    </source>
</reference>
<dbReference type="CDD" id="cd09272">
    <property type="entry name" value="RNase_HI_RT_Ty1"/>
    <property type="match status" value="1"/>
</dbReference>
<dbReference type="GeneID" id="121213591"/>